<dbReference type="InterPro" id="IPR011330">
    <property type="entry name" value="Glyco_hydro/deAcase_b/a-brl"/>
</dbReference>
<dbReference type="Gene3D" id="2.30.30.40">
    <property type="entry name" value="SH3 Domains"/>
    <property type="match status" value="1"/>
</dbReference>
<dbReference type="PROSITE" id="PS00518">
    <property type="entry name" value="ZF_RING_1"/>
    <property type="match status" value="1"/>
</dbReference>
<evidence type="ECO:0000256" key="1">
    <source>
        <dbReference type="ARBA" id="ARBA00001941"/>
    </source>
</evidence>
<dbReference type="InterPro" id="IPR001841">
    <property type="entry name" value="Znf_RING"/>
</dbReference>
<evidence type="ECO:0000256" key="16">
    <source>
        <dbReference type="SAM" id="MobiDB-lite"/>
    </source>
</evidence>
<feature type="domain" description="Chitin-binding type-1" evidence="19">
    <location>
        <begin position="511"/>
        <end position="555"/>
    </location>
</feature>
<proteinExistence type="inferred from homology"/>
<keyword evidence="6" id="KW-0732">Signal</keyword>
<dbReference type="InterPro" id="IPR018957">
    <property type="entry name" value="Znf_C3HC4_RING-type"/>
</dbReference>
<dbReference type="CDD" id="cd10951">
    <property type="entry name" value="CE4_ClCDA_like"/>
    <property type="match status" value="1"/>
</dbReference>
<accession>A0A370TJ41</accession>
<evidence type="ECO:0000256" key="4">
    <source>
        <dbReference type="ARBA" id="ARBA00022669"/>
    </source>
</evidence>
<evidence type="ECO:0000256" key="14">
    <source>
        <dbReference type="PROSITE-ProRule" id="PRU00192"/>
    </source>
</evidence>
<feature type="region of interest" description="Disordered" evidence="16">
    <location>
        <begin position="976"/>
        <end position="1170"/>
    </location>
</feature>
<evidence type="ECO:0000259" key="20">
    <source>
        <dbReference type="PROSITE" id="PS51677"/>
    </source>
</evidence>
<sequence>MLTMFNAIGYTVESELQRTHLLMGAFNAHQLSWFVDFMLLPGVCYFAWKNFFASAGWPKNREGRARLKPHENRPFYVEEYGPTSYIEGGAAEIPEDLPPQTHTMFKALTGERNANPRVRTPPGDILPTILLMKITAAFVLGSLISATAAHSESGDGNAGLPKFMGARKLLSEMKARNALPHPLEATVQAEKRQPVKAETLEERQDSNGRCGPGFGKCATNCCSPAGYCGLGTEYCAAPDCQLDYGPACDGNQKPAGTSTANIARPKIGNVPYGGGGIYDCVVPGDIAFTFDDGPYIYTSDLLDKLKTHNAKATFFITGNNLGKGPIDSTAQWSNLIKRMVAEGHQVASHTWSHQSLTSVDETTFNNQIIYNEMAFRNILGYFPTYMRPPYSQCDATCGSRLATLGYHVTYFDLDTAGYLNDDVNLIQNSKNIWDTAINPSNSQTDNFLEIEHDIHFQTVYNLTDYILASMTQHGYKSVTVGECLGDPSANWYRSTDSGTPPTDPTQTVSTDGSCSASVTCLGSTFGNCCSEHSYCGSTSAYCGTGCQPASGNCGSNTTPTQVLLLEIAAPRMGIAVPLPHIVVQVVSRHQEAADLAHHLSPLVRMVHVLVQLLVKGLPLETAAHSMGFAGPPPGIVRHSNLPALYEVPNSIPLPQFWLRSKNSEPSNCRGTKYVAMESEIRGLDLEKELTCSICTEVLYQPLTLLDCLHTFCGSCLKEWFNWQLTAARNSPNSLPAGSTPYTCPSCRAPVRASRHDARVTTLLEMFLVANPSKGKTDEEKSELKKKYTPGEDVIPKVEAKDKSIRERRVDDEDRRLMEEVRDLSLREVGVESSDARRERRRREEARLRPSRRDSSREHSRDSRSGDDRDRQRRREADSGRRGTRDDPRSDTESGTERRRRRNNEEARRRHEETSRTAARQIEHQSSLRSLISSSDIDSQEMEEEILRQIREEGLLDGIDLENIDVSQEDQISERIAEAFRRRQSERSREQRERQRSNDRRRQARSSAPESRETSGDDSGRTPRRRTHTRNSSAVSDTDGPSRPPTSISAAHAAHLEVQPSEERRRRRTTSGSRSSTAHVIGTQAQTRPAARSQTDLSIRSGSMDLGTSRPTITSGLRTSTETNRQHGSVGTASELESRESQTQPNSSPRMRTSPRLQQPATASISQTRRAPPAEIFVPASIPSSASLHSPGEQSLMPAPLSPSHAPRTSLSDRAMALSSGSRPTSSSSMVSRSRAPLYPEPSLTCARCSKVHIEYELHYNCGICRGENYNICLSCFRSGKGCLHWFGFGYAAWSRWEALTQSGDLPPNAEKPHMLIASRYIPPKISPGGADGRKTLTTEDPQKRLQSGTFCANCLAWANECYWRCDFCNEGDWGFCNLCVNRGECCTHPLLPLTFKPPESDSPPLSPTRAQQMPSSATILTGPGVLDIGRFKPLTFSVQCDICHHPIQPSKTRYHCFSCTSKTPNTLPGDYDICTTCYPKLVTSRRVSAENGIKGWRRCLQGHRMVVLGFEDNRGGQRRSIAQDLVGGRMLKEEPYNSSDYSDLQKWSWEDEKHVKLVTKNVMDTSPINVLDLAIDNDFPTDGGVGMSCFARWSWYPAPGVDDELMFPKGAEIRECKEVNAEWWYGTYMGKTGLFPALYVRILDRAPGS</sequence>
<reference evidence="21 22" key="1">
    <citation type="journal article" date="2018" name="IMA Fungus">
        <title>IMA Genome-F 9: Draft genome sequence of Annulohypoxylon stygium, Aspergillus mulundensis, Berkeleyomyces basicola (syn. Thielaviopsis basicola), Ceratocystis smalleyi, two Cercospora beticola strains, Coleophoma cylindrospora, Fusarium fracticaudum, Phialophora cf. hyalina, and Morchella septimelata.</title>
        <authorList>
            <person name="Wingfield B.D."/>
            <person name="Bills G.F."/>
            <person name="Dong Y."/>
            <person name="Huang W."/>
            <person name="Nel W.J."/>
            <person name="Swalarsk-Parry B.S."/>
            <person name="Vaghefi N."/>
            <person name="Wilken P.M."/>
            <person name="An Z."/>
            <person name="de Beer Z.W."/>
            <person name="De Vos L."/>
            <person name="Chen L."/>
            <person name="Duong T.A."/>
            <person name="Gao Y."/>
            <person name="Hammerbacher A."/>
            <person name="Kikkert J.R."/>
            <person name="Li Y."/>
            <person name="Li H."/>
            <person name="Li K."/>
            <person name="Li Q."/>
            <person name="Liu X."/>
            <person name="Ma X."/>
            <person name="Naidoo K."/>
            <person name="Pethybridge S.J."/>
            <person name="Sun J."/>
            <person name="Steenkamp E.T."/>
            <person name="van der Nest M.A."/>
            <person name="van Wyk S."/>
            <person name="Wingfield M.J."/>
            <person name="Xiong C."/>
            <person name="Yue Q."/>
            <person name="Zhang X."/>
        </authorList>
    </citation>
    <scope>NUCLEOTIDE SEQUENCE [LARGE SCALE GENOMIC DNA]</scope>
    <source>
        <strain evidence="21 22">BP 5553</strain>
    </source>
</reference>
<dbReference type="InterPro" id="IPR017907">
    <property type="entry name" value="Znf_RING_CS"/>
</dbReference>
<evidence type="ECO:0000256" key="7">
    <source>
        <dbReference type="ARBA" id="ARBA00022771"/>
    </source>
</evidence>
<keyword evidence="9" id="KW-0862">Zinc</keyword>
<evidence type="ECO:0000256" key="15">
    <source>
        <dbReference type="PROSITE-ProRule" id="PRU00261"/>
    </source>
</evidence>
<feature type="domain" description="NodB homology" evidence="20">
    <location>
        <begin position="284"/>
        <end position="478"/>
    </location>
</feature>
<evidence type="ECO:0000313" key="21">
    <source>
        <dbReference type="EMBL" id="RDL35375.1"/>
    </source>
</evidence>
<evidence type="ECO:0000256" key="8">
    <source>
        <dbReference type="ARBA" id="ARBA00022801"/>
    </source>
</evidence>
<evidence type="ECO:0000256" key="11">
    <source>
        <dbReference type="ARBA" id="ARBA00023277"/>
    </source>
</evidence>
<dbReference type="Gene3D" id="3.30.40.10">
    <property type="entry name" value="Zinc/RING finger domain, C3HC4 (zinc finger)"/>
    <property type="match status" value="1"/>
</dbReference>
<evidence type="ECO:0000256" key="2">
    <source>
        <dbReference type="ARBA" id="ARBA00008649"/>
    </source>
</evidence>
<dbReference type="CDD" id="cd00035">
    <property type="entry name" value="ChtBD1"/>
    <property type="match status" value="1"/>
</dbReference>
<dbReference type="InterPro" id="IPR000433">
    <property type="entry name" value="Znf_ZZ"/>
</dbReference>
<dbReference type="GO" id="GO:0016810">
    <property type="term" value="F:hydrolase activity, acting on carbon-nitrogen (but not peptide) bonds"/>
    <property type="evidence" value="ECO:0007669"/>
    <property type="project" value="InterPro"/>
</dbReference>
<comment type="caution">
    <text evidence="15">Lacks conserved residue(s) required for the propagation of feature annotation.</text>
</comment>
<keyword evidence="7 13" id="KW-0863">Zinc-finger</keyword>
<feature type="domain" description="SH3" evidence="17">
    <location>
        <begin position="1584"/>
        <end position="1645"/>
    </location>
</feature>
<dbReference type="GO" id="GO:0008061">
    <property type="term" value="F:chitin binding"/>
    <property type="evidence" value="ECO:0007669"/>
    <property type="project" value="UniProtKB-UniRule"/>
</dbReference>
<dbReference type="SMART" id="SM00291">
    <property type="entry name" value="ZnF_ZZ"/>
    <property type="match status" value="2"/>
</dbReference>
<evidence type="ECO:0000256" key="6">
    <source>
        <dbReference type="ARBA" id="ARBA00022729"/>
    </source>
</evidence>
<keyword evidence="3 14" id="KW-0728">SH3 domain</keyword>
<keyword evidence="22" id="KW-1185">Reference proteome</keyword>
<feature type="compositionally biased region" description="Polar residues" evidence="16">
    <location>
        <begin position="1082"/>
        <end position="1100"/>
    </location>
</feature>
<dbReference type="InterPro" id="IPR036861">
    <property type="entry name" value="Endochitinase-like_sf"/>
</dbReference>
<dbReference type="InterPro" id="IPR013083">
    <property type="entry name" value="Znf_RING/FYVE/PHD"/>
</dbReference>
<name>A0A370TJ41_9HELO</name>
<dbReference type="PANTHER" id="PTHR46471">
    <property type="entry name" value="CHITIN DEACETYLASE"/>
    <property type="match status" value="1"/>
</dbReference>
<feature type="disulfide bond" evidence="15">
    <location>
        <begin position="221"/>
        <end position="235"/>
    </location>
</feature>
<dbReference type="InterPro" id="IPR001452">
    <property type="entry name" value="SH3_domain"/>
</dbReference>
<dbReference type="STRING" id="2656787.A0A370TJ41"/>
<dbReference type="CDD" id="cd11618">
    <property type="entry name" value="ChtBD1_1"/>
    <property type="match status" value="1"/>
</dbReference>
<keyword evidence="4 15" id="KW-0147">Chitin-binding</keyword>
<feature type="region of interest" description="Disordered" evidence="16">
    <location>
        <begin position="1182"/>
        <end position="1237"/>
    </location>
</feature>
<dbReference type="Pfam" id="PF01522">
    <property type="entry name" value="Polysacc_deac_1"/>
    <property type="match status" value="1"/>
</dbReference>
<dbReference type="SUPFAM" id="SSF88713">
    <property type="entry name" value="Glycoside hydrolase/deacetylase"/>
    <property type="match status" value="1"/>
</dbReference>
<comment type="cofactor">
    <cofactor evidence="1">
        <name>Co(2+)</name>
        <dbReference type="ChEBI" id="CHEBI:48828"/>
    </cofactor>
</comment>
<dbReference type="PROSITE" id="PS50089">
    <property type="entry name" value="ZF_RING_2"/>
    <property type="match status" value="1"/>
</dbReference>
<dbReference type="SMART" id="SM00326">
    <property type="entry name" value="SH3"/>
    <property type="match status" value="1"/>
</dbReference>
<dbReference type="Pfam" id="PF00097">
    <property type="entry name" value="zf-C3HC4"/>
    <property type="match status" value="1"/>
</dbReference>
<evidence type="ECO:0000256" key="13">
    <source>
        <dbReference type="PROSITE-ProRule" id="PRU00175"/>
    </source>
</evidence>
<feature type="compositionally biased region" description="Basic and acidic residues" evidence="16">
    <location>
        <begin position="976"/>
        <end position="1000"/>
    </location>
</feature>
<dbReference type="GeneID" id="43600155"/>
<keyword evidence="12" id="KW-0170">Cobalt</keyword>
<evidence type="ECO:0000259" key="18">
    <source>
        <dbReference type="PROSITE" id="PS50089"/>
    </source>
</evidence>
<dbReference type="PROSITE" id="PS51677">
    <property type="entry name" value="NODB"/>
    <property type="match status" value="1"/>
</dbReference>
<evidence type="ECO:0000256" key="10">
    <source>
        <dbReference type="ARBA" id="ARBA00022843"/>
    </source>
</evidence>
<dbReference type="InterPro" id="IPR036028">
    <property type="entry name" value="SH3-like_dom_sf"/>
</dbReference>
<feature type="disulfide bond" evidence="15">
    <location>
        <begin position="528"/>
        <end position="542"/>
    </location>
</feature>
<evidence type="ECO:0000256" key="5">
    <source>
        <dbReference type="ARBA" id="ARBA00022723"/>
    </source>
</evidence>
<evidence type="ECO:0000313" key="22">
    <source>
        <dbReference type="Proteomes" id="UP000254866"/>
    </source>
</evidence>
<dbReference type="PROSITE" id="PS50002">
    <property type="entry name" value="SH3"/>
    <property type="match status" value="1"/>
</dbReference>
<evidence type="ECO:0000256" key="3">
    <source>
        <dbReference type="ARBA" id="ARBA00022443"/>
    </source>
</evidence>
<feature type="compositionally biased region" description="Polar residues" evidence="16">
    <location>
        <begin position="1140"/>
        <end position="1168"/>
    </location>
</feature>
<dbReference type="Proteomes" id="UP000254866">
    <property type="component" value="Unassembled WGS sequence"/>
</dbReference>
<keyword evidence="8" id="KW-0378">Hydrolase</keyword>
<feature type="compositionally biased region" description="Basic and acidic residues" evidence="16">
    <location>
        <begin position="1009"/>
        <end position="1020"/>
    </location>
</feature>
<feature type="compositionally biased region" description="Basic and acidic residues" evidence="16">
    <location>
        <begin position="828"/>
        <end position="914"/>
    </location>
</feature>
<dbReference type="OrthoDB" id="1305878at2759"/>
<dbReference type="EMBL" id="NPIC01000006">
    <property type="protein sequence ID" value="RDL35375.1"/>
    <property type="molecule type" value="Genomic_DNA"/>
</dbReference>
<feature type="domain" description="RING-type" evidence="18">
    <location>
        <begin position="691"/>
        <end position="747"/>
    </location>
</feature>
<evidence type="ECO:0000256" key="12">
    <source>
        <dbReference type="ARBA" id="ARBA00023285"/>
    </source>
</evidence>
<protein>
    <submittedName>
        <fullName evidence="21">Uncharacterized protein</fullName>
    </submittedName>
</protein>
<feature type="domain" description="Chitin-binding type-1" evidence="19">
    <location>
        <begin position="207"/>
        <end position="250"/>
    </location>
</feature>
<dbReference type="PANTHER" id="PTHR46471:SF2">
    <property type="entry name" value="CHITIN DEACETYLASE-RELATED"/>
    <property type="match status" value="1"/>
</dbReference>
<gene>
    <name evidence="21" type="ORF">BP5553_07306</name>
</gene>
<feature type="compositionally biased region" description="Low complexity" evidence="16">
    <location>
        <begin position="1218"/>
        <end position="1234"/>
    </location>
</feature>
<dbReference type="InterPro" id="IPR001002">
    <property type="entry name" value="Chitin-bd_1"/>
</dbReference>
<dbReference type="SMART" id="SM00184">
    <property type="entry name" value="RING"/>
    <property type="match status" value="1"/>
</dbReference>
<dbReference type="PROSITE" id="PS50941">
    <property type="entry name" value="CHIT_BIND_I_2"/>
    <property type="match status" value="2"/>
</dbReference>
<dbReference type="RefSeq" id="XP_031868198.1">
    <property type="nucleotide sequence ID" value="XM_032015929.1"/>
</dbReference>
<dbReference type="GO" id="GO:0005975">
    <property type="term" value="P:carbohydrate metabolic process"/>
    <property type="evidence" value="ECO:0007669"/>
    <property type="project" value="InterPro"/>
</dbReference>
<keyword evidence="10" id="KW-0832">Ubl conjugation</keyword>
<organism evidence="21 22">
    <name type="scientific">Venustampulla echinocandica</name>
    <dbReference type="NCBI Taxonomy" id="2656787"/>
    <lineage>
        <taxon>Eukaryota</taxon>
        <taxon>Fungi</taxon>
        <taxon>Dikarya</taxon>
        <taxon>Ascomycota</taxon>
        <taxon>Pezizomycotina</taxon>
        <taxon>Leotiomycetes</taxon>
        <taxon>Helotiales</taxon>
        <taxon>Pleuroascaceae</taxon>
        <taxon>Venustampulla</taxon>
    </lineage>
</organism>
<keyword evidence="11" id="KW-0119">Carbohydrate metabolism</keyword>
<keyword evidence="5" id="KW-0479">Metal-binding</keyword>
<keyword evidence="15" id="KW-1015">Disulfide bond</keyword>
<feature type="region of interest" description="Disordered" evidence="16">
    <location>
        <begin position="828"/>
        <end position="944"/>
    </location>
</feature>
<feature type="compositionally biased region" description="Low complexity" evidence="16">
    <location>
        <begin position="926"/>
        <end position="936"/>
    </location>
</feature>
<feature type="disulfide bond" evidence="15">
    <location>
        <begin position="514"/>
        <end position="529"/>
    </location>
</feature>
<dbReference type="GO" id="GO:0008270">
    <property type="term" value="F:zinc ion binding"/>
    <property type="evidence" value="ECO:0007669"/>
    <property type="project" value="UniProtKB-KW"/>
</dbReference>
<comment type="similarity">
    <text evidence="2">Belongs to the SH3RF family.</text>
</comment>
<dbReference type="Gene3D" id="3.30.60.10">
    <property type="entry name" value="Endochitinase-like"/>
    <property type="match status" value="2"/>
</dbReference>
<dbReference type="SUPFAM" id="SSF57850">
    <property type="entry name" value="RING/U-box"/>
    <property type="match status" value="2"/>
</dbReference>
<evidence type="ECO:0000256" key="9">
    <source>
        <dbReference type="ARBA" id="ARBA00022833"/>
    </source>
</evidence>
<dbReference type="InterPro" id="IPR002509">
    <property type="entry name" value="NODB_dom"/>
</dbReference>
<evidence type="ECO:0000259" key="19">
    <source>
        <dbReference type="PROSITE" id="PS50941"/>
    </source>
</evidence>
<dbReference type="Gene3D" id="3.20.20.370">
    <property type="entry name" value="Glycoside hydrolase/deacetylase"/>
    <property type="match status" value="1"/>
</dbReference>
<feature type="compositionally biased region" description="Polar residues" evidence="16">
    <location>
        <begin position="1108"/>
        <end position="1131"/>
    </location>
</feature>
<evidence type="ECO:0000259" key="17">
    <source>
        <dbReference type="PROSITE" id="PS50002"/>
    </source>
</evidence>
<comment type="caution">
    <text evidence="21">The sequence shown here is derived from an EMBL/GenBank/DDBJ whole genome shotgun (WGS) entry which is preliminary data.</text>
</comment>
<dbReference type="SUPFAM" id="SSF50044">
    <property type="entry name" value="SH3-domain"/>
    <property type="match status" value="1"/>
</dbReference>
<dbReference type="SMART" id="SM00270">
    <property type="entry name" value="ChtBD1"/>
    <property type="match status" value="2"/>
</dbReference>
<dbReference type="SUPFAM" id="SSF57016">
    <property type="entry name" value="Plant lectins/antimicrobial peptides"/>
    <property type="match status" value="2"/>
</dbReference>
<dbReference type="Pfam" id="PF00018">
    <property type="entry name" value="SH3_1"/>
    <property type="match status" value="1"/>
</dbReference>